<dbReference type="Proteomes" id="UP001433268">
    <property type="component" value="Unassembled WGS sequence"/>
</dbReference>
<evidence type="ECO:0000313" key="3">
    <source>
        <dbReference type="Proteomes" id="UP001433268"/>
    </source>
</evidence>
<name>A0ABR1VUY3_9PEZI</name>
<proteinExistence type="predicted"/>
<keyword evidence="3" id="KW-1185">Reference proteome</keyword>
<dbReference type="RefSeq" id="XP_066665993.1">
    <property type="nucleotide sequence ID" value="XM_066814031.1"/>
</dbReference>
<evidence type="ECO:0000313" key="2">
    <source>
        <dbReference type="EMBL" id="KAK8075053.1"/>
    </source>
</evidence>
<sequence length="120" mass="13586">MDVDKAEELDSYLHPTYLPTDCYTPSIHPFNAINAALHKGKKAATPIAHTVYTCRELKPRGWRKGKVPEYIDVPEGLYMDNAEERMESRNHLPPNDPLRCAAQPARLPHPEGSRILVGRE</sequence>
<organism evidence="2 3">
    <name type="scientific">Apiospora hydei</name>
    <dbReference type="NCBI Taxonomy" id="1337664"/>
    <lineage>
        <taxon>Eukaryota</taxon>
        <taxon>Fungi</taxon>
        <taxon>Dikarya</taxon>
        <taxon>Ascomycota</taxon>
        <taxon>Pezizomycotina</taxon>
        <taxon>Sordariomycetes</taxon>
        <taxon>Xylariomycetidae</taxon>
        <taxon>Amphisphaeriales</taxon>
        <taxon>Apiosporaceae</taxon>
        <taxon>Apiospora</taxon>
    </lineage>
</organism>
<accession>A0ABR1VUY3</accession>
<gene>
    <name evidence="2" type="ORF">PG997_009716</name>
</gene>
<reference evidence="2 3" key="1">
    <citation type="submission" date="2023-01" db="EMBL/GenBank/DDBJ databases">
        <title>Analysis of 21 Apiospora genomes using comparative genomics revels a genus with tremendous synthesis potential of carbohydrate active enzymes and secondary metabolites.</title>
        <authorList>
            <person name="Sorensen T."/>
        </authorList>
    </citation>
    <scope>NUCLEOTIDE SEQUENCE [LARGE SCALE GENOMIC DNA]</scope>
    <source>
        <strain evidence="2 3">CBS 114990</strain>
    </source>
</reference>
<dbReference type="EMBL" id="JAQQWN010000007">
    <property type="protein sequence ID" value="KAK8075053.1"/>
    <property type="molecule type" value="Genomic_DNA"/>
</dbReference>
<protein>
    <submittedName>
        <fullName evidence="2">Uncharacterized protein</fullName>
    </submittedName>
</protein>
<comment type="caution">
    <text evidence="2">The sequence shown here is derived from an EMBL/GenBank/DDBJ whole genome shotgun (WGS) entry which is preliminary data.</text>
</comment>
<feature type="compositionally biased region" description="Basic and acidic residues" evidence="1">
    <location>
        <begin position="108"/>
        <end position="120"/>
    </location>
</feature>
<feature type="region of interest" description="Disordered" evidence="1">
    <location>
        <begin position="85"/>
        <end position="120"/>
    </location>
</feature>
<dbReference type="GeneID" id="92047091"/>
<evidence type="ECO:0000256" key="1">
    <source>
        <dbReference type="SAM" id="MobiDB-lite"/>
    </source>
</evidence>